<keyword evidence="2" id="KW-1185">Reference proteome</keyword>
<evidence type="ECO:0000313" key="1">
    <source>
        <dbReference type="EMBL" id="SEQ45859.1"/>
    </source>
</evidence>
<dbReference type="InterPro" id="IPR006522">
    <property type="entry name" value="Phage_virion_morphogenesis"/>
</dbReference>
<sequence>MGVQITRSFGELSKRLKKGCLEPTMRKVSKYLVSSAVGKINKNIPPANAPLAQEVKRGNKTLRDNGQLMASIAPQNGKEWAAAQTNLKYAKIQQEGGTINSKGKGLWLPASAKTRTLMRRYNAQKPAELIQAMKGDGYSFFRTGKVFCAKKKKGEPFALFIIKQSVTIPARPFLHIDEKDEKHIRKEIKKAVHEALQGDKN</sequence>
<protein>
    <submittedName>
        <fullName evidence="1">Phage virion morphogenesis family protein</fullName>
    </submittedName>
</protein>
<dbReference type="EMBL" id="FOFU01000004">
    <property type="protein sequence ID" value="SEQ45859.1"/>
    <property type="molecule type" value="Genomic_DNA"/>
</dbReference>
<gene>
    <name evidence="1" type="ORF">SAMN04487977_104302</name>
</gene>
<dbReference type="Pfam" id="PF05069">
    <property type="entry name" value="Phage_tail_S"/>
    <property type="match status" value="1"/>
</dbReference>
<dbReference type="OrthoDB" id="363255at2"/>
<proteinExistence type="predicted"/>
<accession>A0A1H9G707</accession>
<evidence type="ECO:0000313" key="2">
    <source>
        <dbReference type="Proteomes" id="UP000182360"/>
    </source>
</evidence>
<dbReference type="AlphaFoldDB" id="A0A1H9G707"/>
<dbReference type="Proteomes" id="UP000182360">
    <property type="component" value="Unassembled WGS sequence"/>
</dbReference>
<organism evidence="1 2">
    <name type="scientific">Treponema bryantii</name>
    <dbReference type="NCBI Taxonomy" id="163"/>
    <lineage>
        <taxon>Bacteria</taxon>
        <taxon>Pseudomonadati</taxon>
        <taxon>Spirochaetota</taxon>
        <taxon>Spirochaetia</taxon>
        <taxon>Spirochaetales</taxon>
        <taxon>Treponemataceae</taxon>
        <taxon>Treponema</taxon>
    </lineage>
</organism>
<reference evidence="1 2" key="1">
    <citation type="submission" date="2016-10" db="EMBL/GenBank/DDBJ databases">
        <authorList>
            <person name="de Groot N.N."/>
        </authorList>
    </citation>
    <scope>NUCLEOTIDE SEQUENCE [LARGE SCALE GENOMIC DNA]</scope>
    <source>
        <strain evidence="1 2">B25</strain>
    </source>
</reference>
<dbReference type="RefSeq" id="WP_074643444.1">
    <property type="nucleotide sequence ID" value="NZ_FOFU01000004.1"/>
</dbReference>
<name>A0A1H9G707_9SPIR</name>